<dbReference type="RefSeq" id="WP_137631618.1">
    <property type="nucleotide sequence ID" value="NZ_BJDO01000045.1"/>
</dbReference>
<proteinExistence type="predicted"/>
<accession>A0ABW1T9Y5</accession>
<protein>
    <recommendedName>
        <fullName evidence="3">Heavy metal-binding domain-containing protein</fullName>
    </recommendedName>
</protein>
<comment type="caution">
    <text evidence="1">The sequence shown here is derived from an EMBL/GenBank/DDBJ whole genome shotgun (WGS) entry which is preliminary data.</text>
</comment>
<dbReference type="EMBL" id="JBHSSA010000105">
    <property type="protein sequence ID" value="MFC6254890.1"/>
    <property type="molecule type" value="Genomic_DNA"/>
</dbReference>
<dbReference type="Proteomes" id="UP001596190">
    <property type="component" value="Unassembled WGS sequence"/>
</dbReference>
<dbReference type="SUPFAM" id="SSF117782">
    <property type="entry name" value="YbjQ-like"/>
    <property type="match status" value="1"/>
</dbReference>
<evidence type="ECO:0008006" key="3">
    <source>
        <dbReference type="Google" id="ProtNLM"/>
    </source>
</evidence>
<dbReference type="Gene3D" id="3.30.110.70">
    <property type="entry name" value="Hypothetical protein apc22750. Chain B"/>
    <property type="match status" value="1"/>
</dbReference>
<keyword evidence="2" id="KW-1185">Reference proteome</keyword>
<evidence type="ECO:0000313" key="1">
    <source>
        <dbReference type="EMBL" id="MFC6254890.1"/>
    </source>
</evidence>
<dbReference type="InterPro" id="IPR035439">
    <property type="entry name" value="UPF0145_dom_sf"/>
</dbReference>
<sequence>MFMSTGSFNQAHIIKGVIAVTVSTMLSSERPDEFSKFDDLFDQAKQKLFEQAQKRNGDGVVDVSFNTEVVRMSVAPKFLVVHGYGTVIALPKKTAKDDQTNDSHK</sequence>
<gene>
    <name evidence="1" type="ORF">ACFP1H_09910</name>
</gene>
<reference evidence="2" key="1">
    <citation type="journal article" date="2019" name="Int. J. Syst. Evol. Microbiol.">
        <title>The Global Catalogue of Microorganisms (GCM) 10K type strain sequencing project: providing services to taxonomists for standard genome sequencing and annotation.</title>
        <authorList>
            <consortium name="The Broad Institute Genomics Platform"/>
            <consortium name="The Broad Institute Genome Sequencing Center for Infectious Disease"/>
            <person name="Wu L."/>
            <person name="Ma J."/>
        </authorList>
    </citation>
    <scope>NUCLEOTIDE SEQUENCE [LARGE SCALE GENOMIC DNA]</scope>
    <source>
        <strain evidence="2">CCM 8950</strain>
    </source>
</reference>
<name>A0ABW1T9Y5_9LACO</name>
<evidence type="ECO:0000313" key="2">
    <source>
        <dbReference type="Proteomes" id="UP001596190"/>
    </source>
</evidence>
<organism evidence="1 2">
    <name type="scientific">Secundilactobacillus hailunensis</name>
    <dbReference type="NCBI Taxonomy" id="2559923"/>
    <lineage>
        <taxon>Bacteria</taxon>
        <taxon>Bacillati</taxon>
        <taxon>Bacillota</taxon>
        <taxon>Bacilli</taxon>
        <taxon>Lactobacillales</taxon>
        <taxon>Lactobacillaceae</taxon>
        <taxon>Secundilactobacillus</taxon>
    </lineage>
</organism>